<evidence type="ECO:0000313" key="1">
    <source>
        <dbReference type="EMBL" id="AEN97751.1"/>
    </source>
</evidence>
<organism evidence="1 2">
    <name type="scientific">Roseburia hominis (strain DSM 16839 / JCM 17582 / NCIMB 14029 / A2-183)</name>
    <dbReference type="NCBI Taxonomy" id="585394"/>
    <lineage>
        <taxon>Bacteria</taxon>
        <taxon>Bacillati</taxon>
        <taxon>Bacillota</taxon>
        <taxon>Clostridia</taxon>
        <taxon>Lachnospirales</taxon>
        <taxon>Lachnospiraceae</taxon>
        <taxon>Roseburia</taxon>
    </lineage>
</organism>
<name>G2T4E6_ROSHA</name>
<dbReference type="eggNOG" id="COG1309">
    <property type="taxonomic scope" value="Bacteria"/>
</dbReference>
<sequence length="161" mass="18959">MPVFFIHFLSMALVVFLIHRKTFYLHYTCIEALFEDLLGQITEEYYHAIDQLPIDAPFTEVNRVFFEFTARQEPYAERLLCAPGYREFADKLFLNTMIHNRTRHNPYAAFSREEQNIINTFLCVTSVNIYRQWVADKKRVPLERLIALSGTLLNNGVVSLF</sequence>
<reference evidence="1 2" key="1">
    <citation type="journal article" date="2015" name="Genome Announc.">
        <title>Complete genome sequence of the human gut symbiont Roseburia hominis.</title>
        <authorList>
            <person name="Travis A.J."/>
            <person name="Kelly D."/>
            <person name="Flint H.J."/>
            <person name="Aminov R.I."/>
        </authorList>
    </citation>
    <scope>NUCLEOTIDE SEQUENCE [LARGE SCALE GENOMIC DNA]</scope>
    <source>
        <strain evidence="2">DSM 16839 / JCM 17582 / NCIMB 14029 / A2-183</strain>
    </source>
</reference>
<dbReference type="BioCyc" id="RHOM585394:G1H02-2624-MONOMER"/>
<evidence type="ECO:0000313" key="2">
    <source>
        <dbReference type="Proteomes" id="UP000008178"/>
    </source>
</evidence>
<dbReference type="Gene3D" id="1.10.357.10">
    <property type="entry name" value="Tetracycline Repressor, domain 2"/>
    <property type="match status" value="1"/>
</dbReference>
<dbReference type="Proteomes" id="UP000008178">
    <property type="component" value="Chromosome"/>
</dbReference>
<keyword evidence="2" id="KW-1185">Reference proteome</keyword>
<gene>
    <name evidence="1" type="ordered locus">RHOM_13215</name>
</gene>
<dbReference type="STRING" id="585394.RHOM_13215"/>
<dbReference type="HOGENOM" id="CLU_087539_0_3_9"/>
<accession>G2T4E6</accession>
<proteinExistence type="predicted"/>
<dbReference type="AlphaFoldDB" id="G2T4E6"/>
<dbReference type="EMBL" id="CP003040">
    <property type="protein sequence ID" value="AEN97751.1"/>
    <property type="molecule type" value="Genomic_DNA"/>
</dbReference>
<protein>
    <submittedName>
        <fullName evidence="1">TetR family transcriptional regulator</fullName>
    </submittedName>
</protein>
<dbReference type="KEGG" id="rho:RHOM_13215"/>